<reference evidence="1" key="1">
    <citation type="submission" date="2020-11" db="EMBL/GenBank/DDBJ databases">
        <authorList>
            <person name="Tran Van P."/>
        </authorList>
    </citation>
    <scope>NUCLEOTIDE SEQUENCE</scope>
</reference>
<sequence length="302" mass="32920">MVSHLGSEINYALAIHPSASIARDARLGEGTVVMAKAAINASTIIGKHVIINTGAVVEHDVKLADFVHISPNAALAGGVEVGEGTQVGIGASVIQNVKIGKWCTIGAGAVIIQDVPDHAVVVALGLFLLLFPLILILVLLATWSTQSWGLFSQSRIGLHGKPFQIYKIRTMRGKKESSVTTAIDPYVTPLGRFFRKTKLDELPQLINVLKGEMSFVGPRPDVAGFADGLEGEDRIILSVKPGITGPASLDFRNEEELLAQQEDPEDYNRKVIWPKKVEINKEYVRQQSFTKDLYYLWKTLLG</sequence>
<dbReference type="InterPro" id="IPR003362">
    <property type="entry name" value="Bact_transf"/>
</dbReference>
<dbReference type="InterPro" id="IPR011004">
    <property type="entry name" value="Trimer_LpxA-like_sf"/>
</dbReference>
<dbReference type="CDD" id="cd03360">
    <property type="entry name" value="LbH_AT_putative"/>
    <property type="match status" value="1"/>
</dbReference>
<dbReference type="Pfam" id="PF02397">
    <property type="entry name" value="Bac_transf"/>
    <property type="match status" value="1"/>
</dbReference>
<dbReference type="AlphaFoldDB" id="A0A7R8WUT0"/>
<dbReference type="Pfam" id="PF00132">
    <property type="entry name" value="Hexapep"/>
    <property type="match status" value="1"/>
</dbReference>
<proteinExistence type="predicted"/>
<evidence type="ECO:0000313" key="1">
    <source>
        <dbReference type="EMBL" id="CAD7235332.1"/>
    </source>
</evidence>
<dbReference type="PANTHER" id="PTHR30576">
    <property type="entry name" value="COLANIC BIOSYNTHESIS UDP-GLUCOSE LIPID CARRIER TRANSFERASE"/>
    <property type="match status" value="1"/>
</dbReference>
<organism evidence="1">
    <name type="scientific">Cyprideis torosa</name>
    <dbReference type="NCBI Taxonomy" id="163714"/>
    <lineage>
        <taxon>Eukaryota</taxon>
        <taxon>Metazoa</taxon>
        <taxon>Ecdysozoa</taxon>
        <taxon>Arthropoda</taxon>
        <taxon>Crustacea</taxon>
        <taxon>Oligostraca</taxon>
        <taxon>Ostracoda</taxon>
        <taxon>Podocopa</taxon>
        <taxon>Podocopida</taxon>
        <taxon>Cytherocopina</taxon>
        <taxon>Cytheroidea</taxon>
        <taxon>Cytherideidae</taxon>
        <taxon>Cyprideis</taxon>
    </lineage>
</organism>
<dbReference type="GO" id="GO:0016780">
    <property type="term" value="F:phosphotransferase activity, for other substituted phosphate groups"/>
    <property type="evidence" value="ECO:0007669"/>
    <property type="project" value="TreeGrafter"/>
</dbReference>
<gene>
    <name evidence="1" type="ORF">CTOB1V02_LOCUS13147</name>
</gene>
<dbReference type="OrthoDB" id="10266024at2759"/>
<protein>
    <submittedName>
        <fullName evidence="1">Uncharacterized protein</fullName>
    </submittedName>
</protein>
<dbReference type="InterPro" id="IPR020019">
    <property type="entry name" value="AcTrfase_PglD-like"/>
</dbReference>
<dbReference type="InterPro" id="IPR001451">
    <property type="entry name" value="Hexapep"/>
</dbReference>
<dbReference type="SUPFAM" id="SSF51161">
    <property type="entry name" value="Trimeric LpxA-like enzymes"/>
    <property type="match status" value="1"/>
</dbReference>
<name>A0A7R8WUT0_9CRUS</name>
<accession>A0A7R8WUT0</accession>
<dbReference type="EMBL" id="OB672227">
    <property type="protein sequence ID" value="CAD7235332.1"/>
    <property type="molecule type" value="Genomic_DNA"/>
</dbReference>
<dbReference type="PANTHER" id="PTHR30576:SF0">
    <property type="entry name" value="UNDECAPRENYL-PHOSPHATE N-ACETYLGALACTOSAMINYL 1-PHOSPHATE TRANSFERASE-RELATED"/>
    <property type="match status" value="1"/>
</dbReference>
<dbReference type="Gene3D" id="2.160.10.10">
    <property type="entry name" value="Hexapeptide repeat proteins"/>
    <property type="match status" value="1"/>
</dbReference>